<dbReference type="AlphaFoldDB" id="A0A4R0XLD8"/>
<sequence>MSKKNSNVIVTSKNDVWYDGTKIASFEDKTSANSFGKSFGDAVNEDVHIQSSRNTSTTKKGQFIK</sequence>
<evidence type="ECO:0000313" key="2">
    <source>
        <dbReference type="Proteomes" id="UP000294192"/>
    </source>
</evidence>
<gene>
    <name evidence="1" type="ORF">C4B24_05100</name>
</gene>
<reference evidence="1 2" key="1">
    <citation type="submission" date="2018-02" db="EMBL/GenBank/DDBJ databases">
        <title>Mycoplasma marinum and Mycoplasma todarodis sp. nov., moderately halophilic and psychrotolerant mycoplasmas isolated from cephalopods.</title>
        <authorList>
            <person name="Viver T."/>
        </authorList>
    </citation>
    <scope>NUCLEOTIDE SEQUENCE [LARGE SCALE GENOMIC DNA]</scope>
    <source>
        <strain evidence="1 2">PE</strain>
    </source>
</reference>
<evidence type="ECO:0000313" key="1">
    <source>
        <dbReference type="EMBL" id="TCG10242.1"/>
    </source>
</evidence>
<protein>
    <submittedName>
        <fullName evidence="1">Uncharacterized protein</fullName>
    </submittedName>
</protein>
<dbReference type="Proteomes" id="UP000294192">
    <property type="component" value="Unassembled WGS sequence"/>
</dbReference>
<keyword evidence="2" id="KW-1185">Reference proteome</keyword>
<dbReference type="RefSeq" id="WP_131599662.1">
    <property type="nucleotide sequence ID" value="NZ_PSZO01000116.1"/>
</dbReference>
<name>A0A4R0XLD8_9MOLU</name>
<comment type="caution">
    <text evidence="1">The sequence shown here is derived from an EMBL/GenBank/DDBJ whole genome shotgun (WGS) entry which is preliminary data.</text>
</comment>
<organism evidence="1 2">
    <name type="scientific">Mycoplasma marinum</name>
    <dbReference type="NCBI Taxonomy" id="1937190"/>
    <lineage>
        <taxon>Bacteria</taxon>
        <taxon>Bacillati</taxon>
        <taxon>Mycoplasmatota</taxon>
        <taxon>Mollicutes</taxon>
        <taxon>Mycoplasmataceae</taxon>
        <taxon>Mycoplasma</taxon>
    </lineage>
</organism>
<accession>A0A4R0XLD8</accession>
<dbReference type="EMBL" id="PSZO01000116">
    <property type="protein sequence ID" value="TCG10242.1"/>
    <property type="molecule type" value="Genomic_DNA"/>
</dbReference>
<proteinExistence type="predicted"/>